<dbReference type="PANTHER" id="PTHR43180:SF37">
    <property type="entry name" value="TROPINONE REDUCTASE-LIKE 2"/>
    <property type="match status" value="1"/>
</dbReference>
<dbReference type="AlphaFoldDB" id="D3JX99"/>
<evidence type="ECO:0000256" key="1">
    <source>
        <dbReference type="ARBA" id="ARBA00006484"/>
    </source>
</evidence>
<dbReference type="Gene3D" id="3.40.50.720">
    <property type="entry name" value="NAD(P)-binding Rossmann-like Domain"/>
    <property type="match status" value="1"/>
</dbReference>
<accession>D3JX99</accession>
<organism evidence="5">
    <name type="scientific">Sinopodophyllum hexandrum</name>
    <name type="common">Himalayan may apple</name>
    <name type="synonym">Podophyllum hexandrum</name>
    <dbReference type="NCBI Taxonomy" id="93608"/>
    <lineage>
        <taxon>Eukaryota</taxon>
        <taxon>Viridiplantae</taxon>
        <taxon>Streptophyta</taxon>
        <taxon>Embryophyta</taxon>
        <taxon>Tracheophyta</taxon>
        <taxon>Spermatophyta</taxon>
        <taxon>Magnoliopsida</taxon>
        <taxon>Ranunculales</taxon>
        <taxon>Berberidaceae</taxon>
        <taxon>Podophylloideae</taxon>
        <taxon>Podophylleae</taxon>
        <taxon>Sinopodophyllum</taxon>
    </lineage>
</organism>
<dbReference type="PRINTS" id="PR00081">
    <property type="entry name" value="GDHRDH"/>
</dbReference>
<sequence length="276" mass="29265">MSDSTAAPNPRRLEGKVAIITGGASGIGEAVVRLFWIHGAKVVIADVQDDLGQTLCNELDNNSIYVHCDVTNEDDLSKVVDLAVEKFGKLDIMSNNPGILDTKTTSILSINKEDIERVLNVNLIGGFMGAKHAARVMVPARKGCILFTGSATASIACPMRHGYVASKQGLVGLVHNIAAELGQYGIRVNCISPYAVATTMMKNVIPHESPEQLSSFLSGTGNLKGAVLRVDNARAALYLASDEAQYVSGQNLALDGGYSITNPFAGMATKKAMSQR</sequence>
<keyword evidence="2" id="KW-0560">Oxidoreductase</keyword>
<dbReference type="EMBL" id="GU324975">
    <property type="protein sequence ID" value="ADB82907.1"/>
    <property type="molecule type" value="mRNA"/>
</dbReference>
<dbReference type="FunFam" id="3.40.50.720:FF:000084">
    <property type="entry name" value="Short-chain dehydrogenase reductase"/>
    <property type="match status" value="1"/>
</dbReference>
<reference evidence="5" key="1">
    <citation type="submission" date="2009-12" db="EMBL/GenBank/DDBJ databases">
        <title>Molecular cloning of genes involved in podophyllotoxin biosynthesis in Sinopodophyllum hexandrum Royle.</title>
        <authorList>
            <person name="Kashyap P."/>
            <person name="Sharma M."/>
            <person name="Pal R.S."/>
            <person name="Kumar S."/>
            <person name="Ahuja P.S."/>
        </authorList>
    </citation>
    <scope>NUCLEOTIDE SEQUENCE</scope>
</reference>
<name>D3JX99_SINHE</name>
<protein>
    <recommendedName>
        <fullName evidence="4">Secoisolariciresinol dehydrogenase</fullName>
        <ecNumber evidence="3">1.1.1.331</ecNumber>
    </recommendedName>
</protein>
<dbReference type="EC" id="1.1.1.331" evidence="3"/>
<proteinExistence type="evidence at transcript level"/>
<evidence type="ECO:0000256" key="2">
    <source>
        <dbReference type="ARBA" id="ARBA00023002"/>
    </source>
</evidence>
<dbReference type="PANTHER" id="PTHR43180">
    <property type="entry name" value="3-OXOACYL-(ACYL-CARRIER-PROTEIN) REDUCTASE (AFU_ORTHOLOGUE AFUA_6G11210)"/>
    <property type="match status" value="1"/>
</dbReference>
<dbReference type="InterPro" id="IPR002347">
    <property type="entry name" value="SDR_fam"/>
</dbReference>
<dbReference type="Pfam" id="PF13561">
    <property type="entry name" value="adh_short_C2"/>
    <property type="match status" value="1"/>
</dbReference>
<dbReference type="PRINTS" id="PR00080">
    <property type="entry name" value="SDRFAMILY"/>
</dbReference>
<evidence type="ECO:0000313" key="5">
    <source>
        <dbReference type="EMBL" id="ADB82907.1"/>
    </source>
</evidence>
<dbReference type="InterPro" id="IPR020904">
    <property type="entry name" value="Sc_DH/Rdtase_CS"/>
</dbReference>
<dbReference type="SUPFAM" id="SSF51735">
    <property type="entry name" value="NAD(P)-binding Rossmann-fold domains"/>
    <property type="match status" value="1"/>
</dbReference>
<dbReference type="GO" id="GO:0120529">
    <property type="term" value="F:secoisolariciresinol dehydrogenase activity"/>
    <property type="evidence" value="ECO:0007669"/>
    <property type="project" value="UniProtKB-EC"/>
</dbReference>
<dbReference type="InterPro" id="IPR036291">
    <property type="entry name" value="NAD(P)-bd_dom_sf"/>
</dbReference>
<evidence type="ECO:0000256" key="4">
    <source>
        <dbReference type="ARBA" id="ARBA00071098"/>
    </source>
</evidence>
<comment type="similarity">
    <text evidence="1">Belongs to the short-chain dehydrogenases/reductases (SDR) family.</text>
</comment>
<dbReference type="PROSITE" id="PS00061">
    <property type="entry name" value="ADH_SHORT"/>
    <property type="match status" value="1"/>
</dbReference>
<dbReference type="GO" id="GO:0009807">
    <property type="term" value="P:lignan biosynthetic process"/>
    <property type="evidence" value="ECO:0007669"/>
    <property type="project" value="UniProtKB-ARBA"/>
</dbReference>
<evidence type="ECO:0000256" key="3">
    <source>
        <dbReference type="ARBA" id="ARBA00066949"/>
    </source>
</evidence>